<dbReference type="SMART" id="SM00259">
    <property type="entry name" value="ZnF_A20"/>
    <property type="match status" value="1"/>
</dbReference>
<dbReference type="Pfam" id="PF12796">
    <property type="entry name" value="Ank_2"/>
    <property type="match status" value="1"/>
</dbReference>
<comment type="caution">
    <text evidence="6">The sequence shown here is derived from an EMBL/GenBank/DDBJ whole genome shotgun (WGS) entry which is preliminary data.</text>
</comment>
<accession>A0A6A5BGB1</accession>
<dbReference type="SUPFAM" id="SSF57716">
    <property type="entry name" value="Glucocorticoid receptor-like (DNA-binding domain)"/>
    <property type="match status" value="1"/>
</dbReference>
<evidence type="ECO:0000256" key="1">
    <source>
        <dbReference type="ARBA" id="ARBA00022723"/>
    </source>
</evidence>
<dbReference type="RefSeq" id="XP_044557787.1">
    <property type="nucleotide sequence ID" value="XM_044712624.1"/>
</dbReference>
<feature type="compositionally biased region" description="Basic and acidic residues" evidence="4">
    <location>
        <begin position="34"/>
        <end position="43"/>
    </location>
</feature>
<dbReference type="InterPro" id="IPR002110">
    <property type="entry name" value="Ankyrin_rpt"/>
</dbReference>
<evidence type="ECO:0000259" key="5">
    <source>
        <dbReference type="PROSITE" id="PS51036"/>
    </source>
</evidence>
<evidence type="ECO:0000256" key="2">
    <source>
        <dbReference type="ARBA" id="ARBA00022771"/>
    </source>
</evidence>
<dbReference type="VEuPathDB" id="AmoebaDB:NF0085260"/>
<sequence>MSSHEDGEIHQENKTEEGGASDRSFSTLPSEVEPPTKKMKDEESSSTEETSSTTDTNSSSTSSAMPTKCKASTCPFFGNPKTEGYCSVCYKQIVLKQTISIPTTAPQRDSRREKDPFQEAIQKGDLERVKTMILEDKRSVNEEFFVYGDEDLGPWTPLGIACFCGHTDIVLFLLSQPGIDVNKRMYGDTYPINSCMQNHRIETAKKFIEECKKRNMFLDLHKKGYLRCTPLEMCCYEAICKNNAQEQESFVEMVLYLVKEGAEPIIDSHHFSANMMIEILDRALQLL</sequence>
<dbReference type="Gene3D" id="1.25.40.20">
    <property type="entry name" value="Ankyrin repeat-containing domain"/>
    <property type="match status" value="1"/>
</dbReference>
<gene>
    <name evidence="6" type="ORF">FDP41_008738</name>
</gene>
<dbReference type="OrthoDB" id="428577at2759"/>
<feature type="compositionally biased region" description="Basic and acidic residues" evidence="4">
    <location>
        <begin position="1"/>
        <end position="17"/>
    </location>
</feature>
<evidence type="ECO:0000313" key="7">
    <source>
        <dbReference type="Proteomes" id="UP000444721"/>
    </source>
</evidence>
<keyword evidence="2" id="KW-0863">Zinc-finger</keyword>
<evidence type="ECO:0000256" key="4">
    <source>
        <dbReference type="SAM" id="MobiDB-lite"/>
    </source>
</evidence>
<feature type="domain" description="A20-type" evidence="5">
    <location>
        <begin position="63"/>
        <end position="98"/>
    </location>
</feature>
<dbReference type="VEuPathDB" id="AmoebaDB:FDP41_008738"/>
<dbReference type="Pfam" id="PF01754">
    <property type="entry name" value="zf-A20"/>
    <property type="match status" value="1"/>
</dbReference>
<dbReference type="SUPFAM" id="SSF48403">
    <property type="entry name" value="Ankyrin repeat"/>
    <property type="match status" value="1"/>
</dbReference>
<keyword evidence="7" id="KW-1185">Reference proteome</keyword>
<dbReference type="GO" id="GO:0008270">
    <property type="term" value="F:zinc ion binding"/>
    <property type="evidence" value="ECO:0007669"/>
    <property type="project" value="UniProtKB-KW"/>
</dbReference>
<dbReference type="AlphaFoldDB" id="A0A6A5BGB1"/>
<dbReference type="Gene3D" id="1.20.5.4770">
    <property type="match status" value="1"/>
</dbReference>
<organism evidence="6 7">
    <name type="scientific">Naegleria fowleri</name>
    <name type="common">Brain eating amoeba</name>
    <dbReference type="NCBI Taxonomy" id="5763"/>
    <lineage>
        <taxon>Eukaryota</taxon>
        <taxon>Discoba</taxon>
        <taxon>Heterolobosea</taxon>
        <taxon>Tetramitia</taxon>
        <taxon>Eutetramitia</taxon>
        <taxon>Vahlkampfiidae</taxon>
        <taxon>Naegleria</taxon>
    </lineage>
</organism>
<reference evidence="6 7" key="1">
    <citation type="journal article" date="2019" name="Sci. Rep.">
        <title>Nanopore sequencing improves the draft genome of the human pathogenic amoeba Naegleria fowleri.</title>
        <authorList>
            <person name="Liechti N."/>
            <person name="Schurch N."/>
            <person name="Bruggmann R."/>
            <person name="Wittwer M."/>
        </authorList>
    </citation>
    <scope>NUCLEOTIDE SEQUENCE [LARGE SCALE GENOMIC DNA]</scope>
    <source>
        <strain evidence="6 7">ATCC 30894</strain>
    </source>
</reference>
<feature type="region of interest" description="Disordered" evidence="4">
    <location>
        <begin position="1"/>
        <end position="68"/>
    </location>
</feature>
<keyword evidence="3" id="KW-0862">Zinc</keyword>
<proteinExistence type="predicted"/>
<dbReference type="SMART" id="SM00248">
    <property type="entry name" value="ANK"/>
    <property type="match status" value="3"/>
</dbReference>
<name>A0A6A5BGB1_NAEFO</name>
<evidence type="ECO:0000256" key="3">
    <source>
        <dbReference type="ARBA" id="ARBA00022833"/>
    </source>
</evidence>
<dbReference type="PROSITE" id="PS51036">
    <property type="entry name" value="ZF_A20"/>
    <property type="match status" value="1"/>
</dbReference>
<keyword evidence="1" id="KW-0479">Metal-binding</keyword>
<dbReference type="InterPro" id="IPR036770">
    <property type="entry name" value="Ankyrin_rpt-contain_sf"/>
</dbReference>
<dbReference type="GO" id="GO:0003677">
    <property type="term" value="F:DNA binding"/>
    <property type="evidence" value="ECO:0007669"/>
    <property type="project" value="InterPro"/>
</dbReference>
<dbReference type="VEuPathDB" id="AmoebaDB:NfTy_008320"/>
<dbReference type="Proteomes" id="UP000444721">
    <property type="component" value="Unassembled WGS sequence"/>
</dbReference>
<dbReference type="InterPro" id="IPR002653">
    <property type="entry name" value="Znf_A20"/>
</dbReference>
<dbReference type="GeneID" id="68115956"/>
<dbReference type="EMBL" id="VFQX01000063">
    <property type="protein sequence ID" value="KAF0973074.1"/>
    <property type="molecule type" value="Genomic_DNA"/>
</dbReference>
<protein>
    <recommendedName>
        <fullName evidence="5">A20-type domain-containing protein</fullName>
    </recommendedName>
</protein>
<feature type="compositionally biased region" description="Low complexity" evidence="4">
    <location>
        <begin position="47"/>
        <end position="63"/>
    </location>
</feature>
<evidence type="ECO:0000313" key="6">
    <source>
        <dbReference type="EMBL" id="KAF0973074.1"/>
    </source>
</evidence>